<feature type="transmembrane region" description="Helical" evidence="2">
    <location>
        <begin position="29"/>
        <end position="49"/>
    </location>
</feature>
<accession>A0A8G1XCP3</accession>
<proteinExistence type="predicted"/>
<sequence length="379" mass="41344">MNTRHRVQLFFAVLLSGLTPIFLGRHFGWSIWLCVFGSAVLVACTGLLMMARIPRAAAPDVPPVRPPVPEPEPPTELPFREVPLQNLPLPSSRPDYDFRFSATVLWRPTQPLSLTSHANLAGLAADAILVRARQVSANEDPGRPDLLAMRLAGLLGAPAYDGGGLVVAMAAGITVTLTGEDTARLEKMAALRKAEEAWEQQRQYERSRREYFGGEVLKSTGSAVVWWLSRHEEEIEQAVQLIGPLTELAAAANDSDVPEVFRHYVGRRSGAPGDPCEDPEFDDELADLLMQEEQAASGTGDDGFTARVADLMNDLGLSPDSEEGMVWLDRVGRATHAARPDREAAGPDPEDLAGPDGTPDQYDREPPRPGAPWQDFQND</sequence>
<accession>A0A3N4RPL2</accession>
<dbReference type="EMBL" id="RJVJ01000001">
    <property type="protein sequence ID" value="ROR44989.1"/>
    <property type="molecule type" value="Genomic_DNA"/>
</dbReference>
<dbReference type="OrthoDB" id="3422149at2"/>
<reference evidence="5 6" key="1">
    <citation type="submission" date="2018-11" db="EMBL/GenBank/DDBJ databases">
        <title>Sequencing the genomes of 1000 actinobacteria strains.</title>
        <authorList>
            <person name="Klenk H.-P."/>
        </authorList>
    </citation>
    <scope>NUCLEOTIDE SEQUENCE [LARGE SCALE GENOMIC DNA]</scope>
    <source>
        <strain evidence="3 6">DSM 44780</strain>
        <strain evidence="4 5">DSM 44781</strain>
    </source>
</reference>
<protein>
    <submittedName>
        <fullName evidence="4">Uncharacterized protein</fullName>
    </submittedName>
</protein>
<evidence type="ECO:0000313" key="6">
    <source>
        <dbReference type="Proteomes" id="UP000267408"/>
    </source>
</evidence>
<evidence type="ECO:0000313" key="3">
    <source>
        <dbReference type="EMBL" id="ROR44989.1"/>
    </source>
</evidence>
<name>A0A3N4RPL2_9ACTN</name>
<keyword evidence="2" id="KW-0472">Membrane</keyword>
<feature type="region of interest" description="Disordered" evidence="1">
    <location>
        <begin position="60"/>
        <end position="80"/>
    </location>
</feature>
<dbReference type="EMBL" id="RKQG01000001">
    <property type="protein sequence ID" value="RPE35352.1"/>
    <property type="molecule type" value="Genomic_DNA"/>
</dbReference>
<feature type="region of interest" description="Disordered" evidence="1">
    <location>
        <begin position="336"/>
        <end position="379"/>
    </location>
</feature>
<dbReference type="AlphaFoldDB" id="A0A3N4RPL2"/>
<organism evidence="4 5">
    <name type="scientific">Kitasatospora cineracea</name>
    <dbReference type="NCBI Taxonomy" id="88074"/>
    <lineage>
        <taxon>Bacteria</taxon>
        <taxon>Bacillati</taxon>
        <taxon>Actinomycetota</taxon>
        <taxon>Actinomycetes</taxon>
        <taxon>Kitasatosporales</taxon>
        <taxon>Streptomycetaceae</taxon>
        <taxon>Kitasatospora</taxon>
    </lineage>
</organism>
<dbReference type="Proteomes" id="UP000267408">
    <property type="component" value="Unassembled WGS sequence"/>
</dbReference>
<feature type="transmembrane region" description="Helical" evidence="2">
    <location>
        <begin position="7"/>
        <end position="23"/>
    </location>
</feature>
<evidence type="ECO:0000313" key="5">
    <source>
        <dbReference type="Proteomes" id="UP000266906"/>
    </source>
</evidence>
<evidence type="ECO:0000313" key="4">
    <source>
        <dbReference type="EMBL" id="RPE35352.1"/>
    </source>
</evidence>
<keyword evidence="2" id="KW-0812">Transmembrane</keyword>
<keyword evidence="5" id="KW-1185">Reference proteome</keyword>
<keyword evidence="2" id="KW-1133">Transmembrane helix</keyword>
<comment type="caution">
    <text evidence="4">The sequence shown here is derived from an EMBL/GenBank/DDBJ whole genome shotgun (WGS) entry which is preliminary data.</text>
</comment>
<gene>
    <name evidence="4" type="ORF">EDD38_3701</name>
    <name evidence="3" type="ORF">EDD39_3200</name>
</gene>
<dbReference type="Proteomes" id="UP000266906">
    <property type="component" value="Unassembled WGS sequence"/>
</dbReference>
<evidence type="ECO:0000256" key="1">
    <source>
        <dbReference type="SAM" id="MobiDB-lite"/>
    </source>
</evidence>
<evidence type="ECO:0000256" key="2">
    <source>
        <dbReference type="SAM" id="Phobius"/>
    </source>
</evidence>
<dbReference type="RefSeq" id="WP_123556649.1">
    <property type="nucleotide sequence ID" value="NZ_RJVJ01000001.1"/>
</dbReference>
<feature type="compositionally biased region" description="Pro residues" evidence="1">
    <location>
        <begin position="60"/>
        <end position="76"/>
    </location>
</feature>